<evidence type="ECO:0000256" key="1">
    <source>
        <dbReference type="SAM" id="Phobius"/>
    </source>
</evidence>
<proteinExistence type="predicted"/>
<comment type="caution">
    <text evidence="2">The sequence shown here is derived from an EMBL/GenBank/DDBJ whole genome shotgun (WGS) entry which is preliminary data.</text>
</comment>
<feature type="transmembrane region" description="Helical" evidence="1">
    <location>
        <begin position="7"/>
        <end position="26"/>
    </location>
</feature>
<evidence type="ECO:0000313" key="2">
    <source>
        <dbReference type="EMBL" id="MDQ0229656.1"/>
    </source>
</evidence>
<dbReference type="EMBL" id="JAUSUD010000003">
    <property type="protein sequence ID" value="MDQ0229656.1"/>
    <property type="molecule type" value="Genomic_DNA"/>
</dbReference>
<keyword evidence="1" id="KW-0812">Transmembrane</keyword>
<reference evidence="2 3" key="1">
    <citation type="submission" date="2023-07" db="EMBL/GenBank/DDBJ databases">
        <title>Genomic Encyclopedia of Type Strains, Phase IV (KMG-IV): sequencing the most valuable type-strain genomes for metagenomic binning, comparative biology and taxonomic classification.</title>
        <authorList>
            <person name="Goeker M."/>
        </authorList>
    </citation>
    <scope>NUCLEOTIDE SEQUENCE [LARGE SCALE GENOMIC DNA]</scope>
    <source>
        <strain evidence="2 3">DSM 29005</strain>
    </source>
</reference>
<gene>
    <name evidence="2" type="ORF">J2S19_000908</name>
</gene>
<keyword evidence="1" id="KW-0472">Membrane</keyword>
<dbReference type="Proteomes" id="UP001234495">
    <property type="component" value="Unassembled WGS sequence"/>
</dbReference>
<sequence length="31" mass="3237">MNINMRAVLFTGVSLLIALIIIGGYVSTQGA</sequence>
<protein>
    <submittedName>
        <fullName evidence="2">Uncharacterized protein</fullName>
    </submittedName>
</protein>
<organism evidence="2 3">
    <name type="scientific">Metabacillus malikii</name>
    <dbReference type="NCBI Taxonomy" id="1504265"/>
    <lineage>
        <taxon>Bacteria</taxon>
        <taxon>Bacillati</taxon>
        <taxon>Bacillota</taxon>
        <taxon>Bacilli</taxon>
        <taxon>Bacillales</taxon>
        <taxon>Bacillaceae</taxon>
        <taxon>Metabacillus</taxon>
    </lineage>
</organism>
<accession>A0ABT9ZCW6</accession>
<keyword evidence="3" id="KW-1185">Reference proteome</keyword>
<evidence type="ECO:0000313" key="3">
    <source>
        <dbReference type="Proteomes" id="UP001234495"/>
    </source>
</evidence>
<name>A0ABT9ZCW6_9BACI</name>
<keyword evidence="1" id="KW-1133">Transmembrane helix</keyword>